<evidence type="ECO:0000259" key="1">
    <source>
        <dbReference type="Pfam" id="PF13470"/>
    </source>
</evidence>
<dbReference type="RefSeq" id="WP_020949586.1">
    <property type="nucleotide sequence ID" value="NC_022041.1"/>
</dbReference>
<dbReference type="PATRIC" id="fig|1367847.3.peg.798"/>
<evidence type="ECO:0000313" key="3">
    <source>
        <dbReference type="Proteomes" id="UP000015480"/>
    </source>
</evidence>
<dbReference type="InterPro" id="IPR002716">
    <property type="entry name" value="PIN_dom"/>
</dbReference>
<evidence type="ECO:0000313" key="2">
    <source>
        <dbReference type="EMBL" id="AGT07947.1"/>
    </source>
</evidence>
<dbReference type="eggNOG" id="COG1569">
    <property type="taxonomic scope" value="Bacteria"/>
</dbReference>
<dbReference type="HOGENOM" id="CLU_096418_0_1_5"/>
<dbReference type="Pfam" id="PF13470">
    <property type="entry name" value="PIN_3"/>
    <property type="match status" value="1"/>
</dbReference>
<dbReference type="KEGG" id="pami:JCM7686_0838"/>
<dbReference type="EMBL" id="CP006650">
    <property type="protein sequence ID" value="AGT07947.1"/>
    <property type="molecule type" value="Genomic_DNA"/>
</dbReference>
<proteinExistence type="predicted"/>
<protein>
    <recommendedName>
        <fullName evidence="1">PIN domain-containing protein</fullName>
    </recommendedName>
</protein>
<dbReference type="OrthoDB" id="211933at2"/>
<keyword evidence="3" id="KW-1185">Reference proteome</keyword>
<dbReference type="STRING" id="1367847.JCM7686_0838"/>
<feature type="domain" description="PIN" evidence="1">
    <location>
        <begin position="3"/>
        <end position="108"/>
    </location>
</feature>
<gene>
    <name evidence="2" type="ORF">JCM7686_0838</name>
</gene>
<sequence>MKALLDACVLFPTILREILTDVAQAGLYTPLWSERILSEWLHAAGRLGEVQAVIAGGEAALMRARFPGAMIAPGDEATLGVSLPDAGDLHVLRTAVDGEADLIVTFNLRDFPRRTLGLYGISALHPDEFLTTLAKSQGAVVEAAVEAARARAIAAGGDLTRRAMLARSGLPRLNKFLTQNSAKIDETVVSGRRG</sequence>
<accession>S5XS49</accession>
<dbReference type="Proteomes" id="UP000015480">
    <property type="component" value="Chromosome"/>
</dbReference>
<name>S5XS49_PARAH</name>
<dbReference type="AlphaFoldDB" id="S5XS49"/>
<organism evidence="2 3">
    <name type="scientific">Paracoccus aminophilus JCM 7686</name>
    <dbReference type="NCBI Taxonomy" id="1367847"/>
    <lineage>
        <taxon>Bacteria</taxon>
        <taxon>Pseudomonadati</taxon>
        <taxon>Pseudomonadota</taxon>
        <taxon>Alphaproteobacteria</taxon>
        <taxon>Rhodobacterales</taxon>
        <taxon>Paracoccaceae</taxon>
        <taxon>Paracoccus</taxon>
    </lineage>
</organism>
<reference evidence="2 3" key="1">
    <citation type="journal article" date="2014" name="BMC Genomics">
        <title>Architecture and functions of a multipartite genome of the methylotrophic bacterium Paracoccus aminophilus JCM 7686, containing primary and secondary chromids.</title>
        <authorList>
            <person name="Dziewit L."/>
            <person name="Czarnecki J."/>
            <person name="Wibberg D."/>
            <person name="Radlinska M."/>
            <person name="Mrozek P."/>
            <person name="Szymczak M."/>
            <person name="Schluter A."/>
            <person name="Puhler A."/>
            <person name="Bartosik D."/>
        </authorList>
    </citation>
    <scope>NUCLEOTIDE SEQUENCE [LARGE SCALE GENOMIC DNA]</scope>
    <source>
        <strain evidence="2">JCM 7686</strain>
    </source>
</reference>
<dbReference type="NCBIfam" id="NF046100">
    <property type="entry name" value="RSP_2648_fam_PIN"/>
    <property type="match status" value="1"/>
</dbReference>